<feature type="transmembrane region" description="Helical" evidence="10">
    <location>
        <begin position="140"/>
        <end position="168"/>
    </location>
</feature>
<evidence type="ECO:0000256" key="9">
    <source>
        <dbReference type="ARBA" id="ARBA00031512"/>
    </source>
</evidence>
<comment type="subcellular location">
    <subcellularLocation>
        <location evidence="3">Vacuole membrane</location>
        <topology evidence="3">Multi-pass membrane protein</topology>
    </subcellularLocation>
</comment>
<evidence type="ECO:0000256" key="8">
    <source>
        <dbReference type="ARBA" id="ARBA00023180"/>
    </source>
</evidence>
<keyword evidence="14" id="KW-1185">Reference proteome</keyword>
<evidence type="ECO:0000313" key="12">
    <source>
        <dbReference type="EMBL" id="CAK9187227.1"/>
    </source>
</evidence>
<dbReference type="InterPro" id="IPR045175">
    <property type="entry name" value="M28_fam"/>
</dbReference>
<evidence type="ECO:0000259" key="11">
    <source>
        <dbReference type="Pfam" id="PF04389"/>
    </source>
</evidence>
<dbReference type="GO" id="GO:0005774">
    <property type="term" value="C:vacuolar membrane"/>
    <property type="evidence" value="ECO:0007669"/>
    <property type="project" value="UniProtKB-SubCell"/>
</dbReference>
<evidence type="ECO:0000256" key="6">
    <source>
        <dbReference type="ARBA" id="ARBA00022554"/>
    </source>
</evidence>
<evidence type="ECO:0000256" key="5">
    <source>
        <dbReference type="ARBA" id="ARBA00017435"/>
    </source>
</evidence>
<keyword evidence="8" id="KW-0325">Glycoprotein</keyword>
<feature type="transmembrane region" description="Helical" evidence="10">
    <location>
        <begin position="112"/>
        <end position="134"/>
    </location>
</feature>
<gene>
    <name evidence="12" type="ORF">ILEXP_LOCUS57735</name>
    <name evidence="13" type="ORF">ILEXP_LOCUS57736</name>
</gene>
<dbReference type="EMBL" id="CAUOFW020009854">
    <property type="protein sequence ID" value="CAK9187228.1"/>
    <property type="molecule type" value="Genomic_DNA"/>
</dbReference>
<comment type="cofactor">
    <cofactor evidence="1">
        <name>Zn(2+)</name>
        <dbReference type="ChEBI" id="CHEBI:29105"/>
    </cofactor>
</comment>
<dbReference type="PANTHER" id="PTHR12147">
    <property type="entry name" value="METALLOPEPTIDASE M28 FAMILY MEMBER"/>
    <property type="match status" value="1"/>
</dbReference>
<feature type="transmembrane region" description="Helical" evidence="10">
    <location>
        <begin position="180"/>
        <end position="205"/>
    </location>
</feature>
<evidence type="ECO:0000313" key="14">
    <source>
        <dbReference type="Proteomes" id="UP001642360"/>
    </source>
</evidence>
<evidence type="ECO:0000256" key="1">
    <source>
        <dbReference type="ARBA" id="ARBA00001947"/>
    </source>
</evidence>
<dbReference type="Gene3D" id="3.40.630.10">
    <property type="entry name" value="Zn peptidases"/>
    <property type="match status" value="1"/>
</dbReference>
<dbReference type="EMBL" id="CAUOFW020009854">
    <property type="protein sequence ID" value="CAK9187227.1"/>
    <property type="molecule type" value="Genomic_DNA"/>
</dbReference>
<dbReference type="PANTHER" id="PTHR12147:SF58">
    <property type="entry name" value="VACUOLAR MEMBRANE PROTEASE"/>
    <property type="match status" value="1"/>
</dbReference>
<dbReference type="InterPro" id="IPR007484">
    <property type="entry name" value="Peptidase_M28"/>
</dbReference>
<accession>A0ABC8V1K4</accession>
<dbReference type="Proteomes" id="UP001642360">
    <property type="component" value="Unassembled WGS sequence"/>
</dbReference>
<evidence type="ECO:0000256" key="7">
    <source>
        <dbReference type="ARBA" id="ARBA00022989"/>
    </source>
</evidence>
<dbReference type="SUPFAM" id="SSF53187">
    <property type="entry name" value="Zn-dependent exopeptidases"/>
    <property type="match status" value="1"/>
</dbReference>
<name>A0ABC8V1K4_9AQUA</name>
<evidence type="ECO:0000256" key="2">
    <source>
        <dbReference type="ARBA" id="ARBA00003273"/>
    </source>
</evidence>
<comment type="caution">
    <text evidence="13">The sequence shown here is derived from an EMBL/GenBank/DDBJ whole genome shotgun (WGS) entry which is preliminary data.</text>
</comment>
<reference evidence="13 14" key="1">
    <citation type="submission" date="2024-02" db="EMBL/GenBank/DDBJ databases">
        <authorList>
            <person name="Vignale AGUSTIN F."/>
            <person name="Sosa J E."/>
            <person name="Modenutti C."/>
        </authorList>
    </citation>
    <scope>NUCLEOTIDE SEQUENCE [LARGE SCALE GENOMIC DNA]</scope>
</reference>
<keyword evidence="6" id="KW-0926">Vacuole</keyword>
<sequence length="277" mass="30389">MAQDLFSSGAIKSATDFQVYKEVAGLSGLDFAYSDNTAVYHTKNDKLKLLKSGSLQHLGENMLAFLLQAAASSHLPTSEAMEADEKSDQDTVIYFDILGTHMIVFRQRFASMLYNSVIMQSLLIWATSLLMGGYSSAISLGLSFLGVILMWICSLSFSALVAFILPLVSWSPVPYVSSPWLVVGLFAAPALLGAFIGQHAGYLILETYLLRVFSKRKGNLSPVLQAAWAKLDAERWLFKAGLLQWLILLMVGNYYKIGSAYVALAWLVSPAFACKLT</sequence>
<evidence type="ECO:0000256" key="4">
    <source>
        <dbReference type="ARBA" id="ARBA00010918"/>
    </source>
</evidence>
<keyword evidence="10" id="KW-0812">Transmembrane</keyword>
<evidence type="ECO:0000313" key="13">
    <source>
        <dbReference type="EMBL" id="CAK9187228.1"/>
    </source>
</evidence>
<keyword evidence="10" id="KW-0472">Membrane</keyword>
<evidence type="ECO:0000256" key="10">
    <source>
        <dbReference type="SAM" id="Phobius"/>
    </source>
</evidence>
<proteinExistence type="inferred from homology"/>
<dbReference type="AlphaFoldDB" id="A0ABC8V1K4"/>
<comment type="similarity">
    <text evidence="4">Belongs to the peptidase M28 family.</text>
</comment>
<comment type="function">
    <text evidence="2">May be involved in vacuolar sorting and osmoregulation.</text>
</comment>
<dbReference type="Pfam" id="PF04389">
    <property type="entry name" value="Peptidase_M28"/>
    <property type="match status" value="1"/>
</dbReference>
<protein>
    <recommendedName>
        <fullName evidence="5">Vacuolar membrane protease</fullName>
    </recommendedName>
    <alternativeName>
        <fullName evidence="9">FXNA-related family protease 1</fullName>
    </alternativeName>
</protein>
<organism evidence="13 14">
    <name type="scientific">Ilex paraguariensis</name>
    <name type="common">yerba mate</name>
    <dbReference type="NCBI Taxonomy" id="185542"/>
    <lineage>
        <taxon>Eukaryota</taxon>
        <taxon>Viridiplantae</taxon>
        <taxon>Streptophyta</taxon>
        <taxon>Embryophyta</taxon>
        <taxon>Tracheophyta</taxon>
        <taxon>Spermatophyta</taxon>
        <taxon>Magnoliopsida</taxon>
        <taxon>eudicotyledons</taxon>
        <taxon>Gunneridae</taxon>
        <taxon>Pentapetalae</taxon>
        <taxon>asterids</taxon>
        <taxon>campanulids</taxon>
        <taxon>Aquifoliales</taxon>
        <taxon>Aquifoliaceae</taxon>
        <taxon>Ilex</taxon>
    </lineage>
</organism>
<evidence type="ECO:0000256" key="3">
    <source>
        <dbReference type="ARBA" id="ARBA00004128"/>
    </source>
</evidence>
<feature type="domain" description="Peptidase M28" evidence="11">
    <location>
        <begin position="2"/>
        <end position="65"/>
    </location>
</feature>
<keyword evidence="7 10" id="KW-1133">Transmembrane helix</keyword>